<evidence type="ECO:0000313" key="1">
    <source>
        <dbReference type="EMBL" id="SAL47472.1"/>
    </source>
</evidence>
<name>A0A158HSW0_9BURK</name>
<dbReference type="AlphaFoldDB" id="A0A158HSW0"/>
<protein>
    <submittedName>
        <fullName evidence="1">Gp12</fullName>
    </submittedName>
</protein>
<accession>A0A158HSW0</accession>
<dbReference type="Proteomes" id="UP000055019">
    <property type="component" value="Unassembled WGS sequence"/>
</dbReference>
<dbReference type="EMBL" id="FCOM02000007">
    <property type="protein sequence ID" value="SAL47472.1"/>
    <property type="molecule type" value="Genomic_DNA"/>
</dbReference>
<evidence type="ECO:0000313" key="2">
    <source>
        <dbReference type="Proteomes" id="UP000055019"/>
    </source>
</evidence>
<sequence>MPNVRNLSRSFAAGEITPELFGRVDLDQFQTGLATCRNFITLPHGPAANRPGFAFVLATKNSATRSRLIPFSYSTTQTMVLEFGSNYIRFHTQGETLLTTDGTAYYEVATPYGEADLFDLHYVQSADVLTITHPSYPPKELRRLGASNWTLTDISFVSSMAAPGTPTATATHGSTGTPVYIDYFYCVTALAANTLEESLASPVASCNNDLTLSGYTNAVTWPAVAGAARYNVYRKYQGIFAFIGQTEDLSITDNNIEPDTGTTPPELANPFSGAGSYPAAVGYHQQRRVFASTTNLPQTVWMTRTGTESNLSMSTPSRDTDALNYRIAAREANTIRHVVPLSELVLLTSSAEWAVTANGSATQAITPSTLSVQPQGYTGASNVVPVTVSNSLLYAMAMGGHVGEMTYNYYAGGYVTQDISVMAPHLFDFKTIADMAYSKSPYPIVWCVSSDGTLLGLTYSPSHKVSAWHHHDTDGTFESVCVVTEGDESVLYAIVRRNINGALLRYVERMHSRQVDVLSDSFFVDCGVLVTGSNITSVSGLGHIEGKTVSILVDGAVQPQQTVTNGTVTLAHAGSVVAVGLPITGDLQTLPFSFATEAYGQGRAKNVNKIWMRVHNSSGVFAGPSFDKLTQFKQRKTEPYGTPPAMVTGEIEITLSPSWQQDGSVCVRQTDPLPLIVASMTIEASIGG</sequence>
<dbReference type="OrthoDB" id="5438497at2"/>
<dbReference type="RefSeq" id="WP_061146744.1">
    <property type="nucleotide sequence ID" value="NZ_FCOM02000007.1"/>
</dbReference>
<reference evidence="1" key="1">
    <citation type="submission" date="2016-01" db="EMBL/GenBank/DDBJ databases">
        <authorList>
            <person name="Peeters C."/>
        </authorList>
    </citation>
    <scope>NUCLEOTIDE SEQUENCE [LARGE SCALE GENOMIC DNA]</scope>
    <source>
        <strain evidence="1">LMG 29317</strain>
    </source>
</reference>
<proteinExistence type="predicted"/>
<organism evidence="1 2">
    <name type="scientific">Caballeronia arvi</name>
    <dbReference type="NCBI Taxonomy" id="1777135"/>
    <lineage>
        <taxon>Bacteria</taxon>
        <taxon>Pseudomonadati</taxon>
        <taxon>Pseudomonadota</taxon>
        <taxon>Betaproteobacteria</taxon>
        <taxon>Burkholderiales</taxon>
        <taxon>Burkholderiaceae</taxon>
        <taxon>Caballeronia</taxon>
    </lineage>
</organism>
<keyword evidence="2" id="KW-1185">Reference proteome</keyword>
<comment type="caution">
    <text evidence="1">The sequence shown here is derived from an EMBL/GenBank/DDBJ whole genome shotgun (WGS) entry which is preliminary data.</text>
</comment>
<gene>
    <name evidence="1" type="ORF">AWB74_02135</name>
</gene>